<evidence type="ECO:0000313" key="8">
    <source>
        <dbReference type="EMBL" id="MBM6940527.1"/>
    </source>
</evidence>
<evidence type="ECO:0000256" key="4">
    <source>
        <dbReference type="ARBA" id="ARBA00022989"/>
    </source>
</evidence>
<dbReference type="EMBL" id="JACJKU010000021">
    <property type="protein sequence ID" value="MBM6940527.1"/>
    <property type="molecule type" value="Genomic_DNA"/>
</dbReference>
<dbReference type="RefSeq" id="WP_204784862.1">
    <property type="nucleotide sequence ID" value="NZ_JACJKU010000021.1"/>
</dbReference>
<keyword evidence="4 6" id="KW-1133">Transmembrane helix</keyword>
<proteinExistence type="predicted"/>
<evidence type="ECO:0000256" key="1">
    <source>
        <dbReference type="ARBA" id="ARBA00004651"/>
    </source>
</evidence>
<reference evidence="8 9" key="1">
    <citation type="journal article" date="2021" name="Sci. Rep.">
        <title>The distribution of antibiotic resistance genes in chicken gut microbiota commensals.</title>
        <authorList>
            <person name="Juricova H."/>
            <person name="Matiasovicova J."/>
            <person name="Kubasova T."/>
            <person name="Cejkova D."/>
            <person name="Rychlik I."/>
        </authorList>
    </citation>
    <scope>NUCLEOTIDE SEQUENCE [LARGE SCALE GENOMIC DNA]</scope>
    <source>
        <strain evidence="8 9">An574</strain>
    </source>
</reference>
<feature type="domain" description="DUF2179" evidence="7">
    <location>
        <begin position="226"/>
        <end position="273"/>
    </location>
</feature>
<keyword evidence="3 6" id="KW-0812">Transmembrane</keyword>
<keyword evidence="5 6" id="KW-0472">Membrane</keyword>
<dbReference type="CDD" id="cd16380">
    <property type="entry name" value="YitT_C"/>
    <property type="match status" value="1"/>
</dbReference>
<dbReference type="PIRSF" id="PIRSF006483">
    <property type="entry name" value="Membrane_protein_YitT"/>
    <property type="match status" value="1"/>
</dbReference>
<accession>A0ABS2GW72</accession>
<name>A0ABS2GW72_9LACO</name>
<evidence type="ECO:0000256" key="6">
    <source>
        <dbReference type="SAM" id="Phobius"/>
    </source>
</evidence>
<sequence>MAAKQKTEILETCKRIWIALVYGVMSAVGVNMFLTHANSYSSGLLGLSQLLQTIFMLFHIHVSMSFLMAVFNVPLFIFAWRVFGMRYILFSGLAVLANIVFLAIIPKMQLVAEPLTNTLVGASLIGMSVGWCFNNGFTTGGVDILVTYCQKKFHKNVGMFANAINGVILIGAVIFFGPGRIVYSLIGMLVTNGLMDYMYVSQTDVSVTIYTKHADKLIEPLQGFAHGATLLHGIGTYTGEPTDIILVVTPRGQLSFIKNLVKSLDPDGFISIQRSDVELGKYRHYSM</sequence>
<keyword evidence="9" id="KW-1185">Reference proteome</keyword>
<evidence type="ECO:0000259" key="7">
    <source>
        <dbReference type="Pfam" id="PF10035"/>
    </source>
</evidence>
<evidence type="ECO:0000256" key="5">
    <source>
        <dbReference type="ARBA" id="ARBA00023136"/>
    </source>
</evidence>
<comment type="caution">
    <text evidence="8">The sequence shown here is derived from an EMBL/GenBank/DDBJ whole genome shotgun (WGS) entry which is preliminary data.</text>
</comment>
<dbReference type="InterPro" id="IPR019264">
    <property type="entry name" value="DUF2179"/>
</dbReference>
<feature type="transmembrane region" description="Helical" evidence="6">
    <location>
        <begin position="87"/>
        <end position="106"/>
    </location>
</feature>
<keyword evidence="2" id="KW-1003">Cell membrane</keyword>
<dbReference type="Gene3D" id="3.30.70.120">
    <property type="match status" value="1"/>
</dbReference>
<dbReference type="PANTHER" id="PTHR33545:SF5">
    <property type="entry name" value="UPF0750 MEMBRANE PROTEIN YITT"/>
    <property type="match status" value="1"/>
</dbReference>
<dbReference type="Pfam" id="PF10035">
    <property type="entry name" value="DUF2179"/>
    <property type="match status" value="1"/>
</dbReference>
<protein>
    <submittedName>
        <fullName evidence="8">YitT family protein</fullName>
    </submittedName>
</protein>
<dbReference type="InterPro" id="IPR051461">
    <property type="entry name" value="UPF0750_membrane"/>
</dbReference>
<feature type="transmembrane region" description="Helical" evidence="6">
    <location>
        <begin position="118"/>
        <end position="137"/>
    </location>
</feature>
<gene>
    <name evidence="8" type="ORF">H5975_03315</name>
</gene>
<evidence type="ECO:0000256" key="2">
    <source>
        <dbReference type="ARBA" id="ARBA00022475"/>
    </source>
</evidence>
<dbReference type="PANTHER" id="PTHR33545">
    <property type="entry name" value="UPF0750 MEMBRANE PROTEIN YITT-RELATED"/>
    <property type="match status" value="1"/>
</dbReference>
<dbReference type="InterPro" id="IPR015867">
    <property type="entry name" value="N-reg_PII/ATP_PRibTrfase_C"/>
</dbReference>
<feature type="transmembrane region" description="Helical" evidence="6">
    <location>
        <begin position="16"/>
        <end position="34"/>
    </location>
</feature>
<dbReference type="Proteomes" id="UP000785625">
    <property type="component" value="Unassembled WGS sequence"/>
</dbReference>
<feature type="transmembrane region" description="Helical" evidence="6">
    <location>
        <begin position="54"/>
        <end position="80"/>
    </location>
</feature>
<dbReference type="InterPro" id="IPR003740">
    <property type="entry name" value="YitT"/>
</dbReference>
<evidence type="ECO:0000256" key="3">
    <source>
        <dbReference type="ARBA" id="ARBA00022692"/>
    </source>
</evidence>
<comment type="subcellular location">
    <subcellularLocation>
        <location evidence="1">Cell membrane</location>
        <topology evidence="1">Multi-pass membrane protein</topology>
    </subcellularLocation>
</comment>
<evidence type="ECO:0000313" key="9">
    <source>
        <dbReference type="Proteomes" id="UP000785625"/>
    </source>
</evidence>
<organism evidence="8 9">
    <name type="scientific">Limosilactobacillus coleohominis</name>
    <dbReference type="NCBI Taxonomy" id="181675"/>
    <lineage>
        <taxon>Bacteria</taxon>
        <taxon>Bacillati</taxon>
        <taxon>Bacillota</taxon>
        <taxon>Bacilli</taxon>
        <taxon>Lactobacillales</taxon>
        <taxon>Lactobacillaceae</taxon>
        <taxon>Limosilactobacillus</taxon>
    </lineage>
</organism>
<feature type="transmembrane region" description="Helical" evidence="6">
    <location>
        <begin position="157"/>
        <end position="175"/>
    </location>
</feature>
<dbReference type="Pfam" id="PF02588">
    <property type="entry name" value="YitT_membrane"/>
    <property type="match status" value="1"/>
</dbReference>